<dbReference type="CDD" id="cd06262">
    <property type="entry name" value="metallo-hydrolase-like_MBL-fold"/>
    <property type="match status" value="1"/>
</dbReference>
<dbReference type="Gene3D" id="3.60.15.10">
    <property type="entry name" value="Ribonuclease Z/Hydroxyacylglutathione hydrolase-like"/>
    <property type="match status" value="1"/>
</dbReference>
<dbReference type="Pfam" id="PF00753">
    <property type="entry name" value="Lactamase_B"/>
    <property type="match status" value="1"/>
</dbReference>
<dbReference type="SMART" id="SM00849">
    <property type="entry name" value="Lactamase_B"/>
    <property type="match status" value="1"/>
</dbReference>
<sequence length="205" mass="23007">MIIEKFTDHLFGENTYLIADKNTREGAVIDPGGEIDDLMRFIKDNFIDVKYIILTHGHGDHIGCVPKLKETTNACIIADSEEKELLLDKKKNLSYRMHCGATEFDADKYVNEGDSIKLGELKLKFIHTPGHTKGCMCIKVGNHMFTGDTLFAGSMGRTDLYSGDDNQMKKSLNRLKKYEDDIIVYPGHGPNTTMGIEKATNPYLV</sequence>
<keyword evidence="4" id="KW-0862">Zinc</keyword>
<gene>
    <name evidence="6" type="ORF">VN21_08010</name>
</gene>
<evidence type="ECO:0000313" key="7">
    <source>
        <dbReference type="Proteomes" id="UP000034407"/>
    </source>
</evidence>
<evidence type="ECO:0000313" key="6">
    <source>
        <dbReference type="EMBL" id="KKY01571.1"/>
    </source>
</evidence>
<dbReference type="Proteomes" id="UP000034407">
    <property type="component" value="Unassembled WGS sequence"/>
</dbReference>
<dbReference type="GO" id="GO:0016787">
    <property type="term" value="F:hydrolase activity"/>
    <property type="evidence" value="ECO:0007669"/>
    <property type="project" value="UniProtKB-KW"/>
</dbReference>
<dbReference type="InterPro" id="IPR036866">
    <property type="entry name" value="RibonucZ/Hydroxyglut_hydro"/>
</dbReference>
<dbReference type="PANTHER" id="PTHR46233">
    <property type="entry name" value="HYDROXYACYLGLUTATHIONE HYDROLASE GLOC"/>
    <property type="match status" value="1"/>
</dbReference>
<name>A0A0M3DHG1_9FIRM</name>
<keyword evidence="2" id="KW-0479">Metal-binding</keyword>
<proteinExistence type="predicted"/>
<evidence type="ECO:0000256" key="3">
    <source>
        <dbReference type="ARBA" id="ARBA00022801"/>
    </source>
</evidence>
<keyword evidence="3 6" id="KW-0378">Hydrolase</keyword>
<comment type="cofactor">
    <cofactor evidence="1">
        <name>Zn(2+)</name>
        <dbReference type="ChEBI" id="CHEBI:29105"/>
    </cofactor>
</comment>
<organism evidence="6 7">
    <name type="scientific">Paraclostridium benzoelyticum</name>
    <dbReference type="NCBI Taxonomy" id="1629550"/>
    <lineage>
        <taxon>Bacteria</taxon>
        <taxon>Bacillati</taxon>
        <taxon>Bacillota</taxon>
        <taxon>Clostridia</taxon>
        <taxon>Peptostreptococcales</taxon>
        <taxon>Peptostreptococcaceae</taxon>
        <taxon>Paraclostridium</taxon>
    </lineage>
</organism>
<dbReference type="PANTHER" id="PTHR46233:SF3">
    <property type="entry name" value="HYDROXYACYLGLUTATHIONE HYDROLASE GLOC"/>
    <property type="match status" value="1"/>
</dbReference>
<dbReference type="SUPFAM" id="SSF56281">
    <property type="entry name" value="Metallo-hydrolase/oxidoreductase"/>
    <property type="match status" value="1"/>
</dbReference>
<dbReference type="EMBL" id="LBBT01000173">
    <property type="protein sequence ID" value="KKY01571.1"/>
    <property type="molecule type" value="Genomic_DNA"/>
</dbReference>
<dbReference type="OrthoDB" id="9802248at2"/>
<protein>
    <submittedName>
        <fullName evidence="6">Hydrolase</fullName>
    </submittedName>
</protein>
<evidence type="ECO:0000256" key="1">
    <source>
        <dbReference type="ARBA" id="ARBA00001947"/>
    </source>
</evidence>
<dbReference type="PATRIC" id="fig|1629550.3.peg.1040"/>
<dbReference type="RefSeq" id="WP_046822783.1">
    <property type="nucleotide sequence ID" value="NZ_LBBT01000173.1"/>
</dbReference>
<dbReference type="AlphaFoldDB" id="A0A0M3DHG1"/>
<feature type="domain" description="Metallo-beta-lactamase" evidence="5">
    <location>
        <begin position="12"/>
        <end position="188"/>
    </location>
</feature>
<accession>A0A0M3DHG1</accession>
<dbReference type="GO" id="GO:0046872">
    <property type="term" value="F:metal ion binding"/>
    <property type="evidence" value="ECO:0007669"/>
    <property type="project" value="UniProtKB-KW"/>
</dbReference>
<keyword evidence="7" id="KW-1185">Reference proteome</keyword>
<comment type="caution">
    <text evidence="6">The sequence shown here is derived from an EMBL/GenBank/DDBJ whole genome shotgun (WGS) entry which is preliminary data.</text>
</comment>
<evidence type="ECO:0000256" key="2">
    <source>
        <dbReference type="ARBA" id="ARBA00022723"/>
    </source>
</evidence>
<reference evidence="6 7" key="1">
    <citation type="submission" date="2015-04" db="EMBL/GenBank/DDBJ databases">
        <title>Microcin producing Clostridium sp. JC272T.</title>
        <authorList>
            <person name="Jyothsna T."/>
            <person name="Sasikala C."/>
            <person name="Ramana C."/>
        </authorList>
    </citation>
    <scope>NUCLEOTIDE SEQUENCE [LARGE SCALE GENOMIC DNA]</scope>
    <source>
        <strain evidence="6 7">JC272</strain>
    </source>
</reference>
<evidence type="ECO:0000259" key="5">
    <source>
        <dbReference type="SMART" id="SM00849"/>
    </source>
</evidence>
<evidence type="ECO:0000256" key="4">
    <source>
        <dbReference type="ARBA" id="ARBA00022833"/>
    </source>
</evidence>
<dbReference type="InterPro" id="IPR051453">
    <property type="entry name" value="MBL_Glyoxalase_II"/>
</dbReference>
<dbReference type="InterPro" id="IPR001279">
    <property type="entry name" value="Metallo-B-lactamas"/>
</dbReference>